<keyword evidence="5" id="KW-0808">Transferase</keyword>
<gene>
    <name evidence="14" type="ORF">ABW18_16305</name>
</gene>
<dbReference type="CDD" id="cd00082">
    <property type="entry name" value="HisKA"/>
    <property type="match status" value="1"/>
</dbReference>
<dbReference type="Pfam" id="PF02518">
    <property type="entry name" value="HATPase_c"/>
    <property type="match status" value="1"/>
</dbReference>
<dbReference type="InterPro" id="IPR005467">
    <property type="entry name" value="His_kinase_dom"/>
</dbReference>
<evidence type="ECO:0000256" key="11">
    <source>
        <dbReference type="SAM" id="Phobius"/>
    </source>
</evidence>
<dbReference type="InterPro" id="IPR004358">
    <property type="entry name" value="Sig_transdc_His_kin-like_C"/>
</dbReference>
<dbReference type="PROSITE" id="PS50109">
    <property type="entry name" value="HIS_KIN"/>
    <property type="match status" value="1"/>
</dbReference>
<dbReference type="Gene3D" id="1.10.287.130">
    <property type="match status" value="1"/>
</dbReference>
<evidence type="ECO:0000256" key="6">
    <source>
        <dbReference type="ARBA" id="ARBA00022692"/>
    </source>
</evidence>
<dbReference type="InterPro" id="IPR036097">
    <property type="entry name" value="HisK_dim/P_sf"/>
</dbReference>
<evidence type="ECO:0000259" key="13">
    <source>
        <dbReference type="PROSITE" id="PS50885"/>
    </source>
</evidence>
<evidence type="ECO:0000256" key="10">
    <source>
        <dbReference type="ARBA" id="ARBA00023136"/>
    </source>
</evidence>
<protein>
    <recommendedName>
        <fullName evidence="3">histidine kinase</fullName>
        <ecNumber evidence="3">2.7.13.3</ecNumber>
    </recommendedName>
</protein>
<evidence type="ECO:0000256" key="5">
    <source>
        <dbReference type="ARBA" id="ARBA00022679"/>
    </source>
</evidence>
<dbReference type="InterPro" id="IPR036890">
    <property type="entry name" value="HATPase_C_sf"/>
</dbReference>
<feature type="transmembrane region" description="Helical" evidence="11">
    <location>
        <begin position="145"/>
        <end position="171"/>
    </location>
</feature>
<dbReference type="EC" id="2.7.13.3" evidence="3"/>
<evidence type="ECO:0000256" key="2">
    <source>
        <dbReference type="ARBA" id="ARBA00004236"/>
    </source>
</evidence>
<keyword evidence="4" id="KW-0597">Phosphoprotein</keyword>
<evidence type="ECO:0000256" key="1">
    <source>
        <dbReference type="ARBA" id="ARBA00000085"/>
    </source>
</evidence>
<accession>A0ABR5I9Z5</accession>
<evidence type="ECO:0000256" key="3">
    <source>
        <dbReference type="ARBA" id="ARBA00012438"/>
    </source>
</evidence>
<dbReference type="PROSITE" id="PS50885">
    <property type="entry name" value="HAMP"/>
    <property type="match status" value="1"/>
</dbReference>
<keyword evidence="14" id="KW-0547">Nucleotide-binding</keyword>
<comment type="subcellular location">
    <subcellularLocation>
        <location evidence="2">Cell membrane</location>
    </subcellularLocation>
</comment>
<evidence type="ECO:0000256" key="9">
    <source>
        <dbReference type="ARBA" id="ARBA00023012"/>
    </source>
</evidence>
<dbReference type="SMART" id="SM00387">
    <property type="entry name" value="HATPase_c"/>
    <property type="match status" value="1"/>
</dbReference>
<dbReference type="Gene3D" id="6.10.340.10">
    <property type="match status" value="1"/>
</dbReference>
<keyword evidence="8 11" id="KW-1133">Transmembrane helix</keyword>
<evidence type="ECO:0000313" key="15">
    <source>
        <dbReference type="Proteomes" id="UP000037247"/>
    </source>
</evidence>
<dbReference type="Pfam" id="PF00672">
    <property type="entry name" value="HAMP"/>
    <property type="match status" value="1"/>
</dbReference>
<dbReference type="InterPro" id="IPR050428">
    <property type="entry name" value="TCS_sensor_his_kinase"/>
</dbReference>
<keyword evidence="6 11" id="KW-0812">Transmembrane</keyword>
<keyword evidence="14" id="KW-0067">ATP-binding</keyword>
<dbReference type="Proteomes" id="UP000037247">
    <property type="component" value="Unassembled WGS sequence"/>
</dbReference>
<dbReference type="EMBL" id="LDTZ01000019">
    <property type="protein sequence ID" value="KNA90443.1"/>
    <property type="molecule type" value="Genomic_DNA"/>
</dbReference>
<evidence type="ECO:0000256" key="7">
    <source>
        <dbReference type="ARBA" id="ARBA00022777"/>
    </source>
</evidence>
<keyword evidence="15" id="KW-1185">Reference proteome</keyword>
<organism evidence="14 15">
    <name type="scientific">Gordonia jacobaea</name>
    <dbReference type="NCBI Taxonomy" id="122202"/>
    <lineage>
        <taxon>Bacteria</taxon>
        <taxon>Bacillati</taxon>
        <taxon>Actinomycetota</taxon>
        <taxon>Actinomycetes</taxon>
        <taxon>Mycobacteriales</taxon>
        <taxon>Gordoniaceae</taxon>
        <taxon>Gordonia</taxon>
    </lineage>
</organism>
<dbReference type="SMART" id="SM00304">
    <property type="entry name" value="HAMP"/>
    <property type="match status" value="1"/>
</dbReference>
<dbReference type="PANTHER" id="PTHR45436:SF5">
    <property type="entry name" value="SENSOR HISTIDINE KINASE TRCS"/>
    <property type="match status" value="1"/>
</dbReference>
<dbReference type="PANTHER" id="PTHR45436">
    <property type="entry name" value="SENSOR HISTIDINE KINASE YKOH"/>
    <property type="match status" value="1"/>
</dbReference>
<dbReference type="RefSeq" id="WP_049700015.1">
    <property type="nucleotide sequence ID" value="NZ_JAQDQF010000003.1"/>
</dbReference>
<dbReference type="Pfam" id="PF00512">
    <property type="entry name" value="HisKA"/>
    <property type="match status" value="1"/>
</dbReference>
<dbReference type="InterPro" id="IPR003594">
    <property type="entry name" value="HATPase_dom"/>
</dbReference>
<dbReference type="SMART" id="SM00388">
    <property type="entry name" value="HisKA"/>
    <property type="match status" value="1"/>
</dbReference>
<feature type="domain" description="HAMP" evidence="13">
    <location>
        <begin position="172"/>
        <end position="225"/>
    </location>
</feature>
<comment type="catalytic activity">
    <reaction evidence="1">
        <text>ATP + protein L-histidine = ADP + protein N-phospho-L-histidine.</text>
        <dbReference type="EC" id="2.7.13.3"/>
    </reaction>
</comment>
<dbReference type="SUPFAM" id="SSF55874">
    <property type="entry name" value="ATPase domain of HSP90 chaperone/DNA topoisomerase II/histidine kinase"/>
    <property type="match status" value="1"/>
</dbReference>
<name>A0ABR5I9Z5_9ACTN</name>
<evidence type="ECO:0000256" key="8">
    <source>
        <dbReference type="ARBA" id="ARBA00022989"/>
    </source>
</evidence>
<keyword evidence="7" id="KW-0418">Kinase</keyword>
<dbReference type="GO" id="GO:0005524">
    <property type="term" value="F:ATP binding"/>
    <property type="evidence" value="ECO:0007669"/>
    <property type="project" value="UniProtKB-KW"/>
</dbReference>
<dbReference type="InterPro" id="IPR003661">
    <property type="entry name" value="HisK_dim/P_dom"/>
</dbReference>
<sequence>MRLTLLATGLVACALAIAAVIMVEALHHVLLRSADAATFARAEQIASSLSAEGVGGIDQALLASGQNIAVVQITDESGALRLVNKPVYSRPMSPPLAAGQRLTIHGAHATDTEQEFQASAYGVKTPEGVFTIQVGAEEAPINATVVALGILCSIVFPFVVVGMAFLTYVFVGRALRPVDDIRARVEEISGGDLTQRVPVPATGDEVSALAVTMNEMLARIEVSRTQQLQFVNDASHELNSPLTTLVGLLDLSSVKRQPIDPDTVDSVMLPDALRLQQMVADLLLLARADESGVPLLLDDVDLDEIVSAEVTRLDAVTDHVVDARIVAARVRGDADKLARALRNIADNAARHAASRLSVTMSRDVADHTVTITVADDGDGIPDDDKARVTERFVRLDASRQRGSGGSGLGLAIVSEIVRAHGGTVVITDADGGGAAVGFRLSVEQALD</sequence>
<proteinExistence type="predicted"/>
<dbReference type="SUPFAM" id="SSF158472">
    <property type="entry name" value="HAMP domain-like"/>
    <property type="match status" value="1"/>
</dbReference>
<evidence type="ECO:0000256" key="4">
    <source>
        <dbReference type="ARBA" id="ARBA00022553"/>
    </source>
</evidence>
<keyword evidence="10 11" id="KW-0472">Membrane</keyword>
<evidence type="ECO:0000313" key="14">
    <source>
        <dbReference type="EMBL" id="KNA90443.1"/>
    </source>
</evidence>
<reference evidence="14 15" key="1">
    <citation type="submission" date="2015-05" db="EMBL/GenBank/DDBJ databases">
        <title>Draft genome sequence of the bacterium Gordonia jacobaea a new member of the Gordonia genus.</title>
        <authorList>
            <person name="Jimenez-Galisteo G."/>
            <person name="Dominguez A."/>
            <person name="Munoz E."/>
            <person name="Vinas M."/>
        </authorList>
    </citation>
    <scope>NUCLEOTIDE SEQUENCE [LARGE SCALE GENOMIC DNA]</scope>
    <source>
        <strain evidence="15">mv1</strain>
    </source>
</reference>
<dbReference type="InterPro" id="IPR003660">
    <property type="entry name" value="HAMP_dom"/>
</dbReference>
<dbReference type="PRINTS" id="PR00344">
    <property type="entry name" value="BCTRLSENSOR"/>
</dbReference>
<evidence type="ECO:0000259" key="12">
    <source>
        <dbReference type="PROSITE" id="PS50109"/>
    </source>
</evidence>
<keyword evidence="9" id="KW-0902">Two-component regulatory system</keyword>
<dbReference type="Gene3D" id="3.30.565.10">
    <property type="entry name" value="Histidine kinase-like ATPase, C-terminal domain"/>
    <property type="match status" value="1"/>
</dbReference>
<feature type="domain" description="Histidine kinase" evidence="12">
    <location>
        <begin position="233"/>
        <end position="444"/>
    </location>
</feature>
<dbReference type="CDD" id="cd06225">
    <property type="entry name" value="HAMP"/>
    <property type="match status" value="1"/>
</dbReference>
<comment type="caution">
    <text evidence="14">The sequence shown here is derived from an EMBL/GenBank/DDBJ whole genome shotgun (WGS) entry which is preliminary data.</text>
</comment>
<dbReference type="SUPFAM" id="SSF47384">
    <property type="entry name" value="Homodimeric domain of signal transducing histidine kinase"/>
    <property type="match status" value="1"/>
</dbReference>